<feature type="transmembrane region" description="Helical" evidence="1">
    <location>
        <begin position="20"/>
        <end position="45"/>
    </location>
</feature>
<keyword evidence="1" id="KW-1133">Transmembrane helix</keyword>
<dbReference type="eggNOG" id="ENOG5033NB0">
    <property type="taxonomic scope" value="Bacteria"/>
</dbReference>
<gene>
    <name evidence="2" type="ORF">DFW101_0332</name>
</gene>
<dbReference type="HOGENOM" id="CLU_1872123_0_0_7"/>
<keyword evidence="1" id="KW-0812">Transmembrane</keyword>
<dbReference type="STRING" id="694327.DFW101_0332"/>
<name>G7QD43_9BACT</name>
<dbReference type="AlphaFoldDB" id="G7QD43"/>
<organism evidence="2 3">
    <name type="scientific">Solidesulfovibrio carbinoliphilus subsp. oakridgensis</name>
    <dbReference type="NCBI Taxonomy" id="694327"/>
    <lineage>
        <taxon>Bacteria</taxon>
        <taxon>Pseudomonadati</taxon>
        <taxon>Thermodesulfobacteriota</taxon>
        <taxon>Desulfovibrionia</taxon>
        <taxon>Desulfovibrionales</taxon>
        <taxon>Desulfovibrionaceae</taxon>
        <taxon>Solidesulfovibrio</taxon>
    </lineage>
</organism>
<proteinExistence type="predicted"/>
<dbReference type="EMBL" id="CM001368">
    <property type="protein sequence ID" value="EHJ46349.1"/>
    <property type="molecule type" value="Genomic_DNA"/>
</dbReference>
<dbReference type="Proteomes" id="UP000004662">
    <property type="component" value="Chromosome"/>
</dbReference>
<evidence type="ECO:0000313" key="2">
    <source>
        <dbReference type="EMBL" id="EHJ46349.1"/>
    </source>
</evidence>
<keyword evidence="1" id="KW-0472">Membrane</keyword>
<keyword evidence="3" id="KW-1185">Reference proteome</keyword>
<sequence length="136" mass="15452">MEQTLAANLFKLLGSLNADTVVFLASLLTLTPMGLVVLIVVFWLIEDRRRRADLSRYRQDMDRILKTYGDDLRLVTGYYKDNVKLVEAYQSLAQSLHDQVVLNTQVMQRMVDAICTNQYCPLGRIPKGDSPMRGGL</sequence>
<evidence type="ECO:0000313" key="3">
    <source>
        <dbReference type="Proteomes" id="UP000004662"/>
    </source>
</evidence>
<accession>G7QD43</accession>
<protein>
    <submittedName>
        <fullName evidence="2">Uncharacterized protein</fullName>
    </submittedName>
</protein>
<dbReference type="RefSeq" id="WP_009179796.1">
    <property type="nucleotide sequence ID" value="NZ_CM001368.1"/>
</dbReference>
<dbReference type="OrthoDB" id="5456848at2"/>
<reference evidence="3" key="1">
    <citation type="journal article" date="2015" name="Genome Announc.">
        <title>High-Quality Draft Genome Sequence of Desulfovibrio carbinoliphilus FW-101-2B, an Organic Acid-Oxidizing Sulfate-Reducing Bacterium Isolated from Uranium(VI)-Contaminated Groundwater.</title>
        <authorList>
            <person name="Ramsay B.D."/>
            <person name="Hwang C."/>
            <person name="Woo H.L."/>
            <person name="Carroll S.L."/>
            <person name="Lucas S."/>
            <person name="Han J."/>
            <person name="Lapidus A.L."/>
            <person name="Cheng J.F."/>
            <person name="Goodwin L.A."/>
            <person name="Pitluck S."/>
            <person name="Peters L."/>
            <person name="Chertkov O."/>
            <person name="Held B."/>
            <person name="Detter J.C."/>
            <person name="Han C.S."/>
            <person name="Tapia R."/>
            <person name="Land M.L."/>
            <person name="Hauser L.J."/>
            <person name="Kyrpides N.C."/>
            <person name="Ivanova N.N."/>
            <person name="Mikhailova N."/>
            <person name="Pagani I."/>
            <person name="Woyke T."/>
            <person name="Arkin A.P."/>
            <person name="Dehal P."/>
            <person name="Chivian D."/>
            <person name="Criddle C.S."/>
            <person name="Wu W."/>
            <person name="Chakraborty R."/>
            <person name="Hazen T.C."/>
            <person name="Fields M.W."/>
        </authorList>
    </citation>
    <scope>NUCLEOTIDE SEQUENCE [LARGE SCALE GENOMIC DNA]</scope>
    <source>
        <strain evidence="3">FW-101-2B</strain>
    </source>
</reference>
<evidence type="ECO:0000256" key="1">
    <source>
        <dbReference type="SAM" id="Phobius"/>
    </source>
</evidence>